<feature type="chain" id="PRO_5020026310" description="Secreted protein" evidence="1">
    <location>
        <begin position="21"/>
        <end position="114"/>
    </location>
</feature>
<feature type="signal peptide" evidence="1">
    <location>
        <begin position="1"/>
        <end position="20"/>
    </location>
</feature>
<evidence type="ECO:0008006" key="4">
    <source>
        <dbReference type="Google" id="ProtNLM"/>
    </source>
</evidence>
<proteinExistence type="predicted"/>
<evidence type="ECO:0000313" key="2">
    <source>
        <dbReference type="EMBL" id="GBP93149.1"/>
    </source>
</evidence>
<evidence type="ECO:0000256" key="1">
    <source>
        <dbReference type="SAM" id="SignalP"/>
    </source>
</evidence>
<protein>
    <recommendedName>
        <fullName evidence="4">Secreted protein</fullName>
    </recommendedName>
</protein>
<keyword evidence="1" id="KW-0732">Signal</keyword>
<sequence length="114" mass="12684">MVNYCEVVVKLILVLCVVAGRRHGEAAGDDSFVTRLCSLLEVDLGVRESYMDGFRNKGQGLHRTLPAGDVPSKPFVFKGSGRVRDSNAMNAMIVGQFALSRDRTRHRSVRRQYA</sequence>
<name>A0A4C2A1V3_EUMVA</name>
<reference evidence="2 3" key="1">
    <citation type="journal article" date="2019" name="Commun. Biol.">
        <title>The bagworm genome reveals a unique fibroin gene that provides high tensile strength.</title>
        <authorList>
            <person name="Kono N."/>
            <person name="Nakamura H."/>
            <person name="Ohtoshi R."/>
            <person name="Tomita M."/>
            <person name="Numata K."/>
            <person name="Arakawa K."/>
        </authorList>
    </citation>
    <scope>NUCLEOTIDE SEQUENCE [LARGE SCALE GENOMIC DNA]</scope>
</reference>
<dbReference type="Proteomes" id="UP000299102">
    <property type="component" value="Unassembled WGS sequence"/>
</dbReference>
<keyword evidence="3" id="KW-1185">Reference proteome</keyword>
<comment type="caution">
    <text evidence="2">The sequence shown here is derived from an EMBL/GenBank/DDBJ whole genome shotgun (WGS) entry which is preliminary data.</text>
</comment>
<gene>
    <name evidence="2" type="ORF">EVAR_64407_1</name>
</gene>
<dbReference type="EMBL" id="BGZK01002343">
    <property type="protein sequence ID" value="GBP93149.1"/>
    <property type="molecule type" value="Genomic_DNA"/>
</dbReference>
<evidence type="ECO:0000313" key="3">
    <source>
        <dbReference type="Proteomes" id="UP000299102"/>
    </source>
</evidence>
<accession>A0A4C2A1V3</accession>
<organism evidence="2 3">
    <name type="scientific">Eumeta variegata</name>
    <name type="common">Bagworm moth</name>
    <name type="synonym">Eumeta japonica</name>
    <dbReference type="NCBI Taxonomy" id="151549"/>
    <lineage>
        <taxon>Eukaryota</taxon>
        <taxon>Metazoa</taxon>
        <taxon>Ecdysozoa</taxon>
        <taxon>Arthropoda</taxon>
        <taxon>Hexapoda</taxon>
        <taxon>Insecta</taxon>
        <taxon>Pterygota</taxon>
        <taxon>Neoptera</taxon>
        <taxon>Endopterygota</taxon>
        <taxon>Lepidoptera</taxon>
        <taxon>Glossata</taxon>
        <taxon>Ditrysia</taxon>
        <taxon>Tineoidea</taxon>
        <taxon>Psychidae</taxon>
        <taxon>Oiketicinae</taxon>
        <taxon>Eumeta</taxon>
    </lineage>
</organism>
<dbReference type="AlphaFoldDB" id="A0A4C2A1V3"/>